<organism evidence="1 2">
    <name type="scientific">Schistosoma mattheei</name>
    <dbReference type="NCBI Taxonomy" id="31246"/>
    <lineage>
        <taxon>Eukaryota</taxon>
        <taxon>Metazoa</taxon>
        <taxon>Spiralia</taxon>
        <taxon>Lophotrochozoa</taxon>
        <taxon>Platyhelminthes</taxon>
        <taxon>Trematoda</taxon>
        <taxon>Digenea</taxon>
        <taxon>Strigeidida</taxon>
        <taxon>Schistosomatoidea</taxon>
        <taxon>Schistosomatidae</taxon>
        <taxon>Schistosoma</taxon>
    </lineage>
</organism>
<keyword evidence="2" id="KW-1185">Reference proteome</keyword>
<sequence>MCHAWRYYVSFGVPCLAFINRFRGKLWGITSEMFAPSFRWSIPGRTKSFPKLDFIL</sequence>
<evidence type="ECO:0000313" key="1">
    <source>
        <dbReference type="EMBL" id="VDP58789.1"/>
    </source>
</evidence>
<gene>
    <name evidence="1" type="ORF">SMTD_LOCUS11643</name>
</gene>
<reference evidence="1 2" key="1">
    <citation type="submission" date="2018-11" db="EMBL/GenBank/DDBJ databases">
        <authorList>
            <consortium name="Pathogen Informatics"/>
        </authorList>
    </citation>
    <scope>NUCLEOTIDE SEQUENCE [LARGE SCALE GENOMIC DNA]</scope>
    <source>
        <strain>Denwood</strain>
        <strain evidence="2">Zambia</strain>
    </source>
</reference>
<dbReference type="EMBL" id="UZAL01031655">
    <property type="protein sequence ID" value="VDP58789.1"/>
    <property type="molecule type" value="Genomic_DNA"/>
</dbReference>
<protein>
    <submittedName>
        <fullName evidence="1">Uncharacterized protein</fullName>
    </submittedName>
</protein>
<dbReference type="Proteomes" id="UP000269396">
    <property type="component" value="Unassembled WGS sequence"/>
</dbReference>
<dbReference type="AlphaFoldDB" id="A0A3P8IP87"/>
<evidence type="ECO:0000313" key="2">
    <source>
        <dbReference type="Proteomes" id="UP000269396"/>
    </source>
</evidence>
<name>A0A3P8IP87_9TREM</name>
<proteinExistence type="predicted"/>
<accession>A0A3P8IP87</accession>